<dbReference type="Gene3D" id="3.40.640.10">
    <property type="entry name" value="Type I PLP-dependent aspartate aminotransferase-like (Major domain)"/>
    <property type="match status" value="1"/>
</dbReference>
<organism evidence="6 7">
    <name type="scientific">Rhodovibrio sodomensis</name>
    <dbReference type="NCBI Taxonomy" id="1088"/>
    <lineage>
        <taxon>Bacteria</taxon>
        <taxon>Pseudomonadati</taxon>
        <taxon>Pseudomonadota</taxon>
        <taxon>Alphaproteobacteria</taxon>
        <taxon>Rhodospirillales</taxon>
        <taxon>Rhodovibrionaceae</taxon>
        <taxon>Rhodovibrio</taxon>
    </lineage>
</organism>
<evidence type="ECO:0000313" key="7">
    <source>
        <dbReference type="Proteomes" id="UP001296873"/>
    </source>
</evidence>
<comment type="caution">
    <text evidence="6">The sequence shown here is derived from an EMBL/GenBank/DDBJ whole genome shotgun (WGS) entry which is preliminary data.</text>
</comment>
<protein>
    <submittedName>
        <fullName evidence="6">Aminotransferase</fullName>
    </submittedName>
</protein>
<dbReference type="Proteomes" id="UP001296873">
    <property type="component" value="Unassembled WGS sequence"/>
</dbReference>
<evidence type="ECO:0000313" key="6">
    <source>
        <dbReference type="EMBL" id="MBK1671554.1"/>
    </source>
</evidence>
<comment type="similarity">
    <text evidence="3">Belongs to the class-V pyridoxal-phosphate-dependent aminotransferase family.</text>
</comment>
<name>A0ABS1DPD6_9PROT</name>
<evidence type="ECO:0000256" key="3">
    <source>
        <dbReference type="RuleBase" id="RU004075"/>
    </source>
</evidence>
<evidence type="ECO:0000256" key="2">
    <source>
        <dbReference type="ARBA" id="ARBA00022898"/>
    </source>
</evidence>
<dbReference type="InterPro" id="IPR015421">
    <property type="entry name" value="PyrdxlP-dep_Trfase_major"/>
</dbReference>
<dbReference type="PANTHER" id="PTHR43586">
    <property type="entry name" value="CYSTEINE DESULFURASE"/>
    <property type="match status" value="1"/>
</dbReference>
<dbReference type="EMBL" id="NRRL01000219">
    <property type="protein sequence ID" value="MBK1671554.1"/>
    <property type="molecule type" value="Genomic_DNA"/>
</dbReference>
<dbReference type="InterPro" id="IPR000192">
    <property type="entry name" value="Aminotrans_V_dom"/>
</dbReference>
<keyword evidence="6" id="KW-0032">Aminotransferase</keyword>
<dbReference type="Gene3D" id="3.90.1150.10">
    <property type="entry name" value="Aspartate Aminotransferase, domain 1"/>
    <property type="match status" value="1"/>
</dbReference>
<gene>
    <name evidence="6" type="ORF">CKO28_26505</name>
</gene>
<dbReference type="Pfam" id="PF00266">
    <property type="entry name" value="Aminotran_5"/>
    <property type="match status" value="1"/>
</dbReference>
<evidence type="ECO:0000259" key="5">
    <source>
        <dbReference type="Pfam" id="PF00266"/>
    </source>
</evidence>
<reference evidence="6 7" key="1">
    <citation type="journal article" date="2020" name="Microorganisms">
        <title>Osmotic Adaptation and Compatible Solute Biosynthesis of Phototrophic Bacteria as Revealed from Genome Analyses.</title>
        <authorList>
            <person name="Imhoff J.F."/>
            <person name="Rahn T."/>
            <person name="Kunzel S."/>
            <person name="Keller A."/>
            <person name="Neulinger S.C."/>
        </authorList>
    </citation>
    <scope>NUCLEOTIDE SEQUENCE [LARGE SCALE GENOMIC DNA]</scope>
    <source>
        <strain evidence="6 7">DSM 9895</strain>
    </source>
</reference>
<dbReference type="InterPro" id="IPR020578">
    <property type="entry name" value="Aminotrans_V_PyrdxlP_BS"/>
</dbReference>
<dbReference type="GO" id="GO:0008483">
    <property type="term" value="F:transaminase activity"/>
    <property type="evidence" value="ECO:0007669"/>
    <property type="project" value="UniProtKB-KW"/>
</dbReference>
<sequence>MEIDVPRARAETEGVGHGIHLNAAGSALMPRCVVDAQVRHIHDEAAHGGYEACQHAQGQIARTYAALGELLNCRPEQIALTDSATTSWQRIVRALPWQAGDRVLTGEAEYASNYITLLQLARHLGVEIAVVPSDADGQIDVDRLADTIDARTRLVALTHVPTNGGLVNPAADVGAVTRAKGVAFLLDACQSAGQIDLDVRRIGCDFLSATGRKYLRGPRGTGFLYVHPDWSDRLEPASLDMRSARWTAADAYTPQPGARKFETFEFNYAGVIGLGTAVDYALSWGLPAIEARIGWLASTLRRRLDRIPGVTIRDLGRDTCGICSFTLDGWSAEAVKAALAEQHIRVTVSERAATRLDMDRRRLDAVVRASVHYYTTEEELDRLCDAVAELAPASAA</sequence>
<proteinExistence type="inferred from homology"/>
<comment type="cofactor">
    <cofactor evidence="1 4">
        <name>pyridoxal 5'-phosphate</name>
        <dbReference type="ChEBI" id="CHEBI:597326"/>
    </cofactor>
</comment>
<dbReference type="RefSeq" id="WP_200344570.1">
    <property type="nucleotide sequence ID" value="NZ_NRRL01000219.1"/>
</dbReference>
<dbReference type="InterPro" id="IPR015424">
    <property type="entry name" value="PyrdxlP-dep_Trfase"/>
</dbReference>
<dbReference type="SUPFAM" id="SSF53383">
    <property type="entry name" value="PLP-dependent transferases"/>
    <property type="match status" value="1"/>
</dbReference>
<dbReference type="InterPro" id="IPR015422">
    <property type="entry name" value="PyrdxlP-dep_Trfase_small"/>
</dbReference>
<keyword evidence="2" id="KW-0663">Pyridoxal phosphate</keyword>
<evidence type="ECO:0000256" key="1">
    <source>
        <dbReference type="ARBA" id="ARBA00001933"/>
    </source>
</evidence>
<dbReference type="PANTHER" id="PTHR43586:SF24">
    <property type="entry name" value="BLR4730 PROTEIN"/>
    <property type="match status" value="1"/>
</dbReference>
<keyword evidence="6" id="KW-0808">Transferase</keyword>
<evidence type="ECO:0000256" key="4">
    <source>
        <dbReference type="RuleBase" id="RU004504"/>
    </source>
</evidence>
<keyword evidence="7" id="KW-1185">Reference proteome</keyword>
<accession>A0ABS1DPD6</accession>
<dbReference type="PROSITE" id="PS00595">
    <property type="entry name" value="AA_TRANSFER_CLASS_5"/>
    <property type="match status" value="1"/>
</dbReference>
<feature type="domain" description="Aminotransferase class V" evidence="5">
    <location>
        <begin position="20"/>
        <end position="383"/>
    </location>
</feature>